<comment type="caution">
    <text evidence="1">The sequence shown here is derived from an EMBL/GenBank/DDBJ whole genome shotgun (WGS) entry which is preliminary data.</text>
</comment>
<dbReference type="EMBL" id="JARIHO010000086">
    <property type="protein sequence ID" value="KAJ7307906.1"/>
    <property type="molecule type" value="Genomic_DNA"/>
</dbReference>
<proteinExistence type="predicted"/>
<reference evidence="1" key="1">
    <citation type="submission" date="2023-03" db="EMBL/GenBank/DDBJ databases">
        <title>Massive genome expansion in bonnet fungi (Mycena s.s.) driven by repeated elements and novel gene families across ecological guilds.</title>
        <authorList>
            <consortium name="Lawrence Berkeley National Laboratory"/>
            <person name="Harder C.B."/>
            <person name="Miyauchi S."/>
            <person name="Viragh M."/>
            <person name="Kuo A."/>
            <person name="Thoen E."/>
            <person name="Andreopoulos B."/>
            <person name="Lu D."/>
            <person name="Skrede I."/>
            <person name="Drula E."/>
            <person name="Henrissat B."/>
            <person name="Morin E."/>
            <person name="Kohler A."/>
            <person name="Barry K."/>
            <person name="LaButti K."/>
            <person name="Morin E."/>
            <person name="Salamov A."/>
            <person name="Lipzen A."/>
            <person name="Mereny Z."/>
            <person name="Hegedus B."/>
            <person name="Baldrian P."/>
            <person name="Stursova M."/>
            <person name="Weitz H."/>
            <person name="Taylor A."/>
            <person name="Grigoriev I.V."/>
            <person name="Nagy L.G."/>
            <person name="Martin F."/>
            <person name="Kauserud H."/>
        </authorList>
    </citation>
    <scope>NUCLEOTIDE SEQUENCE</scope>
    <source>
        <strain evidence="1">CBHHK002</strain>
    </source>
</reference>
<dbReference type="Proteomes" id="UP001218218">
    <property type="component" value="Unassembled WGS sequence"/>
</dbReference>
<evidence type="ECO:0000313" key="2">
    <source>
        <dbReference type="Proteomes" id="UP001218218"/>
    </source>
</evidence>
<keyword evidence="2" id="KW-1185">Reference proteome</keyword>
<gene>
    <name evidence="1" type="ORF">DFH08DRAFT_1051186</name>
</gene>
<name>A0AAD7EAT5_9AGAR</name>
<accession>A0AAD7EAT5</accession>
<sequence>MSNVLPTPGPLADPELPVLDNELYAICPDCKGEKSVWMFKPKNRRILSRTVTAPAAIQMVIAPNTPILGHPPPPTALVSTQLLDSEAPQSLLDQLRAATHLRRSHGTPRHYVDSEIPAIEVYEQLNPIFHAALGWNMTVQDTAQVLRRGKCGLDGLLEFMTYFVHQRGVREQDFAAKIKQILDAIKFLTPASTSNNGFRG</sequence>
<organism evidence="1 2">
    <name type="scientific">Mycena albidolilacea</name>
    <dbReference type="NCBI Taxonomy" id="1033008"/>
    <lineage>
        <taxon>Eukaryota</taxon>
        <taxon>Fungi</taxon>
        <taxon>Dikarya</taxon>
        <taxon>Basidiomycota</taxon>
        <taxon>Agaricomycotina</taxon>
        <taxon>Agaricomycetes</taxon>
        <taxon>Agaricomycetidae</taxon>
        <taxon>Agaricales</taxon>
        <taxon>Marasmiineae</taxon>
        <taxon>Mycenaceae</taxon>
        <taxon>Mycena</taxon>
    </lineage>
</organism>
<protein>
    <submittedName>
        <fullName evidence="1">Uncharacterized protein</fullName>
    </submittedName>
</protein>
<dbReference type="AlphaFoldDB" id="A0AAD7EAT5"/>
<evidence type="ECO:0000313" key="1">
    <source>
        <dbReference type="EMBL" id="KAJ7307906.1"/>
    </source>
</evidence>